<evidence type="ECO:0000313" key="2">
    <source>
        <dbReference type="EMBL" id="CAI8024385.1"/>
    </source>
</evidence>
<dbReference type="InterPro" id="IPR011992">
    <property type="entry name" value="EF-hand-dom_pair"/>
</dbReference>
<feature type="domain" description="EF-hand" evidence="1">
    <location>
        <begin position="24"/>
        <end position="59"/>
    </location>
</feature>
<dbReference type="GO" id="GO:0005509">
    <property type="term" value="F:calcium ion binding"/>
    <property type="evidence" value="ECO:0007669"/>
    <property type="project" value="InterPro"/>
</dbReference>
<dbReference type="EMBL" id="CASHTH010002072">
    <property type="protein sequence ID" value="CAI8024385.1"/>
    <property type="molecule type" value="Genomic_DNA"/>
</dbReference>
<organism evidence="2 3">
    <name type="scientific">Geodia barretti</name>
    <name type="common">Barrett's horny sponge</name>
    <dbReference type="NCBI Taxonomy" id="519541"/>
    <lineage>
        <taxon>Eukaryota</taxon>
        <taxon>Metazoa</taxon>
        <taxon>Porifera</taxon>
        <taxon>Demospongiae</taxon>
        <taxon>Heteroscleromorpha</taxon>
        <taxon>Tetractinellida</taxon>
        <taxon>Astrophorina</taxon>
        <taxon>Geodiidae</taxon>
        <taxon>Geodia</taxon>
    </lineage>
</organism>
<dbReference type="Proteomes" id="UP001174909">
    <property type="component" value="Unassembled WGS sequence"/>
</dbReference>
<sequence length="140" mass="15519">MDIQLLERMSPLQYLKSHCIISNQHMLLCSRVFTKHDKDRDAHLSKEELKGALNQALNGCLSASQAEDLLELVQYPPEARADLQLFAALCCLAGRAFSLNILPAAVGGKEVIESVDFEALEWKLRGCSIGPPLRNIFALL</sequence>
<dbReference type="PANTHER" id="PTHR36696:SF1">
    <property type="entry name" value="EF-HAND DOMAIN-CONTAINING PROTEIN"/>
    <property type="match status" value="1"/>
</dbReference>
<dbReference type="SUPFAM" id="SSF47473">
    <property type="entry name" value="EF-hand"/>
    <property type="match status" value="1"/>
</dbReference>
<dbReference type="InterPro" id="IPR002048">
    <property type="entry name" value="EF_hand_dom"/>
</dbReference>
<accession>A0AA35WRV0</accession>
<gene>
    <name evidence="2" type="ORF">GBAR_LOCUS14166</name>
</gene>
<keyword evidence="3" id="KW-1185">Reference proteome</keyword>
<protein>
    <recommendedName>
        <fullName evidence="1">EF-hand domain-containing protein</fullName>
    </recommendedName>
</protein>
<reference evidence="2" key="1">
    <citation type="submission" date="2023-03" db="EMBL/GenBank/DDBJ databases">
        <authorList>
            <person name="Steffen K."/>
            <person name="Cardenas P."/>
        </authorList>
    </citation>
    <scope>NUCLEOTIDE SEQUENCE</scope>
</reference>
<evidence type="ECO:0000313" key="3">
    <source>
        <dbReference type="Proteomes" id="UP001174909"/>
    </source>
</evidence>
<dbReference type="PROSITE" id="PS50222">
    <property type="entry name" value="EF_HAND_2"/>
    <property type="match status" value="1"/>
</dbReference>
<dbReference type="AlphaFoldDB" id="A0AA35WRV0"/>
<dbReference type="PANTHER" id="PTHR36696">
    <property type="entry name" value="AGAP012002-PA"/>
    <property type="match status" value="1"/>
</dbReference>
<name>A0AA35WRV0_GEOBA</name>
<dbReference type="Gene3D" id="1.10.238.10">
    <property type="entry name" value="EF-hand"/>
    <property type="match status" value="1"/>
</dbReference>
<comment type="caution">
    <text evidence="2">The sequence shown here is derived from an EMBL/GenBank/DDBJ whole genome shotgun (WGS) entry which is preliminary data.</text>
</comment>
<evidence type="ECO:0000259" key="1">
    <source>
        <dbReference type="PROSITE" id="PS50222"/>
    </source>
</evidence>
<proteinExistence type="predicted"/>